<dbReference type="PROSITE" id="PS00373">
    <property type="entry name" value="GART"/>
    <property type="match status" value="1"/>
</dbReference>
<dbReference type="GO" id="GO:0004479">
    <property type="term" value="F:methionyl-tRNA formyltransferase activity"/>
    <property type="evidence" value="ECO:0007669"/>
    <property type="project" value="UniProtKB-UniRule"/>
</dbReference>
<dbReference type="InterPro" id="IPR002376">
    <property type="entry name" value="Formyl_transf_N"/>
</dbReference>
<comment type="function">
    <text evidence="5">Attaches a formyl group to the free amino group of methionyl-tRNA(fMet). The formyl group appears to play a dual role in the initiator identity of N-formylmethionyl-tRNA by promoting its recognition by IF2 and preventing the misappropriation of this tRNA by the elongation apparatus.</text>
</comment>
<dbReference type="EC" id="2.1.2.9" evidence="2 5"/>
<comment type="similarity">
    <text evidence="1 5">Belongs to the Fmt family.</text>
</comment>
<dbReference type="CDD" id="cd08704">
    <property type="entry name" value="Met_tRNA_FMT_C"/>
    <property type="match status" value="1"/>
</dbReference>
<dbReference type="HAMAP" id="MF_00182">
    <property type="entry name" value="Formyl_trans"/>
    <property type="match status" value="1"/>
</dbReference>
<dbReference type="EMBL" id="SLZW01000001">
    <property type="protein sequence ID" value="TCS65020.1"/>
    <property type="molecule type" value="Genomic_DNA"/>
</dbReference>
<keyword evidence="4 5" id="KW-0648">Protein biosynthesis</keyword>
<keyword evidence="9" id="KW-1185">Reference proteome</keyword>
<comment type="catalytic activity">
    <reaction evidence="5">
        <text>L-methionyl-tRNA(fMet) + (6R)-10-formyltetrahydrofolate = N-formyl-L-methionyl-tRNA(fMet) + (6S)-5,6,7,8-tetrahydrofolate + H(+)</text>
        <dbReference type="Rhea" id="RHEA:24380"/>
        <dbReference type="Rhea" id="RHEA-COMP:9952"/>
        <dbReference type="Rhea" id="RHEA-COMP:9953"/>
        <dbReference type="ChEBI" id="CHEBI:15378"/>
        <dbReference type="ChEBI" id="CHEBI:57453"/>
        <dbReference type="ChEBI" id="CHEBI:78530"/>
        <dbReference type="ChEBI" id="CHEBI:78844"/>
        <dbReference type="ChEBI" id="CHEBI:195366"/>
        <dbReference type="EC" id="2.1.2.9"/>
    </reaction>
</comment>
<gene>
    <name evidence="5" type="primary">fmt</name>
    <name evidence="8" type="ORF">EDD55_101353</name>
</gene>
<dbReference type="Gene3D" id="3.40.50.12230">
    <property type="match status" value="1"/>
</dbReference>
<name>A0A4R3JJG8_9PROT</name>
<protein>
    <recommendedName>
        <fullName evidence="2 5">Methionyl-tRNA formyltransferase</fullName>
        <ecNumber evidence="2 5">2.1.2.9</ecNumber>
    </recommendedName>
</protein>
<dbReference type="InterPro" id="IPR036477">
    <property type="entry name" value="Formyl_transf_N_sf"/>
</dbReference>
<dbReference type="NCBIfam" id="TIGR00460">
    <property type="entry name" value="fmt"/>
    <property type="match status" value="1"/>
</dbReference>
<evidence type="ECO:0000256" key="3">
    <source>
        <dbReference type="ARBA" id="ARBA00022679"/>
    </source>
</evidence>
<evidence type="ECO:0000256" key="5">
    <source>
        <dbReference type="HAMAP-Rule" id="MF_00182"/>
    </source>
</evidence>
<dbReference type="PANTHER" id="PTHR11138:SF5">
    <property type="entry name" value="METHIONYL-TRNA FORMYLTRANSFERASE, MITOCHONDRIAL"/>
    <property type="match status" value="1"/>
</dbReference>
<dbReference type="Proteomes" id="UP000295304">
    <property type="component" value="Unassembled WGS sequence"/>
</dbReference>
<reference evidence="8 9" key="1">
    <citation type="submission" date="2019-03" db="EMBL/GenBank/DDBJ databases">
        <title>Genomic Encyclopedia of Type Strains, Phase IV (KMG-IV): sequencing the most valuable type-strain genomes for metagenomic binning, comparative biology and taxonomic classification.</title>
        <authorList>
            <person name="Goeker M."/>
        </authorList>
    </citation>
    <scope>NUCLEOTIDE SEQUENCE [LARGE SCALE GENOMIC DNA]</scope>
    <source>
        <strain evidence="8 9">DSM 101688</strain>
    </source>
</reference>
<dbReference type="InterPro" id="IPR011034">
    <property type="entry name" value="Formyl_transferase-like_C_sf"/>
</dbReference>
<evidence type="ECO:0000256" key="1">
    <source>
        <dbReference type="ARBA" id="ARBA00010699"/>
    </source>
</evidence>
<dbReference type="RefSeq" id="WP_132937742.1">
    <property type="nucleotide sequence ID" value="NZ_CP119676.1"/>
</dbReference>
<dbReference type="InterPro" id="IPR005793">
    <property type="entry name" value="Formyl_trans_C"/>
</dbReference>
<dbReference type="InterPro" id="IPR041711">
    <property type="entry name" value="Met-tRNA-FMT_N"/>
</dbReference>
<dbReference type="Pfam" id="PF00551">
    <property type="entry name" value="Formyl_trans_N"/>
    <property type="match status" value="1"/>
</dbReference>
<dbReference type="InterPro" id="IPR005794">
    <property type="entry name" value="Fmt"/>
</dbReference>
<dbReference type="Pfam" id="PF02911">
    <property type="entry name" value="Formyl_trans_C"/>
    <property type="match status" value="1"/>
</dbReference>
<dbReference type="GO" id="GO:0005829">
    <property type="term" value="C:cytosol"/>
    <property type="evidence" value="ECO:0007669"/>
    <property type="project" value="TreeGrafter"/>
</dbReference>
<evidence type="ECO:0000259" key="6">
    <source>
        <dbReference type="Pfam" id="PF00551"/>
    </source>
</evidence>
<sequence>MVKPLRLAFMGTPDFSVPILDALIDAGHDVVCVYAQPPRRAGRGHKEQPTPVHARAQARGIPVRTPVSLKNPDEQHAFADLRLDAGIVAAYGLILPKAVLEAPRLGCINVHASLLPRWRGAAPLQRAIMAGDTRTGVTIMQMDEGLDTGDILCMEETPIGPDTTVAELHDRLSAIGARMIAPALEGRDTGALKGRPQPDAGACYAAKITREEMRIDWNVSASRIARQVRGLYPRAWCTFEGERIRILAAKAEDAKTGEAKTHISGVPGEVIDDALAVRCGDGVLRLIAVQRAGKSALAAADFLRGNPIAPGARFL</sequence>
<comment type="caution">
    <text evidence="8">The sequence shown here is derived from an EMBL/GenBank/DDBJ whole genome shotgun (WGS) entry which is preliminary data.</text>
</comment>
<dbReference type="SUPFAM" id="SSF50486">
    <property type="entry name" value="FMT C-terminal domain-like"/>
    <property type="match status" value="1"/>
</dbReference>
<proteinExistence type="inferred from homology"/>
<feature type="domain" description="Formyl transferase N-terminal" evidence="6">
    <location>
        <begin position="6"/>
        <end position="180"/>
    </location>
</feature>
<dbReference type="PANTHER" id="PTHR11138">
    <property type="entry name" value="METHIONYL-TRNA FORMYLTRANSFERASE"/>
    <property type="match status" value="1"/>
</dbReference>
<organism evidence="8 9">
    <name type="scientific">Varunaivibrio sulfuroxidans</name>
    <dbReference type="NCBI Taxonomy" id="1773489"/>
    <lineage>
        <taxon>Bacteria</taxon>
        <taxon>Pseudomonadati</taxon>
        <taxon>Pseudomonadota</taxon>
        <taxon>Alphaproteobacteria</taxon>
        <taxon>Rhodospirillales</taxon>
        <taxon>Magnetovibrionaceae</taxon>
        <taxon>Varunaivibrio</taxon>
    </lineage>
</organism>
<evidence type="ECO:0000259" key="7">
    <source>
        <dbReference type="Pfam" id="PF02911"/>
    </source>
</evidence>
<feature type="domain" description="Formyl transferase C-terminal" evidence="7">
    <location>
        <begin position="207"/>
        <end position="306"/>
    </location>
</feature>
<feature type="binding site" evidence="5">
    <location>
        <begin position="113"/>
        <end position="116"/>
    </location>
    <ligand>
        <name>(6S)-5,6,7,8-tetrahydrofolate</name>
        <dbReference type="ChEBI" id="CHEBI:57453"/>
    </ligand>
</feature>
<evidence type="ECO:0000256" key="4">
    <source>
        <dbReference type="ARBA" id="ARBA00022917"/>
    </source>
</evidence>
<dbReference type="InterPro" id="IPR001555">
    <property type="entry name" value="GART_AS"/>
</dbReference>
<keyword evidence="3 5" id="KW-0808">Transferase</keyword>
<evidence type="ECO:0000313" key="9">
    <source>
        <dbReference type="Proteomes" id="UP000295304"/>
    </source>
</evidence>
<dbReference type="CDD" id="cd08646">
    <property type="entry name" value="FMT_core_Met-tRNA-FMT_N"/>
    <property type="match status" value="1"/>
</dbReference>
<evidence type="ECO:0000256" key="2">
    <source>
        <dbReference type="ARBA" id="ARBA00012261"/>
    </source>
</evidence>
<dbReference type="OrthoDB" id="9802815at2"/>
<dbReference type="InterPro" id="IPR044135">
    <property type="entry name" value="Met-tRNA-FMT_C"/>
</dbReference>
<dbReference type="AlphaFoldDB" id="A0A4R3JJG8"/>
<dbReference type="SUPFAM" id="SSF53328">
    <property type="entry name" value="Formyltransferase"/>
    <property type="match status" value="1"/>
</dbReference>
<accession>A0A4R3JJG8</accession>
<evidence type="ECO:0000313" key="8">
    <source>
        <dbReference type="EMBL" id="TCS65020.1"/>
    </source>
</evidence>